<sequence length="249" mass="26774">MDMGHGMHMGSGDCKVSMLWNWYTIDACFLASSWHVTTRGAFAASCIGVALLAVCLELFRRLGREYDELISRQYQAAAAVARAPSAAIWKNGRPRQTVESSGSSIKSNGSNSSREAIQTLAGNADCCAVPSCSQQTPSSSSTTPATQQQQHDAEGHPGQSSRTYTYRVTPLQQLIRALLHAVTFGLAYIIMLLAMYFNGYIILSIIIGSGVGKFLCDWMVVRITVGGEAEMVQSAKGTLGKDELTVCCG</sequence>
<feature type="transmembrane region" description="Helical" evidence="4">
    <location>
        <begin position="40"/>
        <end position="59"/>
    </location>
</feature>
<dbReference type="AlphaFoldDB" id="A0A316UTQ9"/>
<keyword evidence="4" id="KW-0187">Copper transport</keyword>
<feature type="region of interest" description="Disordered" evidence="5">
    <location>
        <begin position="91"/>
        <end position="111"/>
    </location>
</feature>
<accession>A0A316UTQ9</accession>
<reference evidence="6 7" key="1">
    <citation type="journal article" date="2018" name="Mol. Biol. Evol.">
        <title>Broad Genomic Sampling Reveals a Smut Pathogenic Ancestry of the Fungal Clade Ustilaginomycotina.</title>
        <authorList>
            <person name="Kijpornyongpan T."/>
            <person name="Mondo S.J."/>
            <person name="Barry K."/>
            <person name="Sandor L."/>
            <person name="Lee J."/>
            <person name="Lipzen A."/>
            <person name="Pangilinan J."/>
            <person name="LaButti K."/>
            <person name="Hainaut M."/>
            <person name="Henrissat B."/>
            <person name="Grigoriev I.V."/>
            <person name="Spatafora J.W."/>
            <person name="Aime M.C."/>
        </authorList>
    </citation>
    <scope>NUCLEOTIDE SEQUENCE [LARGE SCALE GENOMIC DNA]</scope>
    <source>
        <strain evidence="6 7">MCA 5214</strain>
    </source>
</reference>
<dbReference type="PANTHER" id="PTHR12483">
    <property type="entry name" value="SOLUTE CARRIER FAMILY 31 COPPER TRANSPORTERS"/>
    <property type="match status" value="1"/>
</dbReference>
<evidence type="ECO:0000256" key="4">
    <source>
        <dbReference type="RuleBase" id="RU367022"/>
    </source>
</evidence>
<dbReference type="PANTHER" id="PTHR12483:SF79">
    <property type="entry name" value="COPPER TRANSPORT PROTEIN"/>
    <property type="match status" value="1"/>
</dbReference>
<dbReference type="STRING" id="1569628.A0A316UTQ9"/>
<keyword evidence="7" id="KW-1185">Reference proteome</keyword>
<dbReference type="GO" id="GO:0005375">
    <property type="term" value="F:copper ion transmembrane transporter activity"/>
    <property type="evidence" value="ECO:0007669"/>
    <property type="project" value="UniProtKB-UniRule"/>
</dbReference>
<evidence type="ECO:0000313" key="7">
    <source>
        <dbReference type="Proteomes" id="UP000245884"/>
    </source>
</evidence>
<protein>
    <recommendedName>
        <fullName evidence="4">Copper transport protein</fullName>
    </recommendedName>
</protein>
<feature type="compositionally biased region" description="Low complexity" evidence="5">
    <location>
        <begin position="137"/>
        <end position="150"/>
    </location>
</feature>
<keyword evidence="1 4" id="KW-0812">Transmembrane</keyword>
<dbReference type="GO" id="GO:0016020">
    <property type="term" value="C:membrane"/>
    <property type="evidence" value="ECO:0007669"/>
    <property type="project" value="UniProtKB-SubCell"/>
</dbReference>
<organism evidence="6 7">
    <name type="scientific">Jaminaea rosea</name>
    <dbReference type="NCBI Taxonomy" id="1569628"/>
    <lineage>
        <taxon>Eukaryota</taxon>
        <taxon>Fungi</taxon>
        <taxon>Dikarya</taxon>
        <taxon>Basidiomycota</taxon>
        <taxon>Ustilaginomycotina</taxon>
        <taxon>Exobasidiomycetes</taxon>
        <taxon>Microstromatales</taxon>
        <taxon>Microstromatales incertae sedis</taxon>
        <taxon>Jaminaea</taxon>
    </lineage>
</organism>
<evidence type="ECO:0000256" key="1">
    <source>
        <dbReference type="ARBA" id="ARBA00022692"/>
    </source>
</evidence>
<dbReference type="InterPro" id="IPR007274">
    <property type="entry name" value="Cop_transporter"/>
</dbReference>
<name>A0A316UTQ9_9BASI</name>
<keyword evidence="2 4" id="KW-1133">Transmembrane helix</keyword>
<dbReference type="GeneID" id="37027762"/>
<dbReference type="RefSeq" id="XP_025363289.1">
    <property type="nucleotide sequence ID" value="XM_025505939.1"/>
</dbReference>
<dbReference type="Pfam" id="PF04145">
    <property type="entry name" value="Ctr"/>
    <property type="match status" value="1"/>
</dbReference>
<dbReference type="OrthoDB" id="161814at2759"/>
<evidence type="ECO:0000256" key="5">
    <source>
        <dbReference type="SAM" id="MobiDB-lite"/>
    </source>
</evidence>
<comment type="subcellular location">
    <subcellularLocation>
        <location evidence="4">Membrane</location>
        <topology evidence="4">Multi-pass membrane protein</topology>
    </subcellularLocation>
</comment>
<proteinExistence type="inferred from homology"/>
<keyword evidence="4" id="KW-0186">Copper</keyword>
<keyword evidence="4" id="KW-0813">Transport</keyword>
<keyword evidence="3 4" id="KW-0472">Membrane</keyword>
<feature type="region of interest" description="Disordered" evidence="5">
    <location>
        <begin position="137"/>
        <end position="162"/>
    </location>
</feature>
<dbReference type="EMBL" id="KZ819665">
    <property type="protein sequence ID" value="PWN28677.1"/>
    <property type="molecule type" value="Genomic_DNA"/>
</dbReference>
<evidence type="ECO:0000313" key="6">
    <source>
        <dbReference type="EMBL" id="PWN28677.1"/>
    </source>
</evidence>
<keyword evidence="4" id="KW-0406">Ion transport</keyword>
<evidence type="ECO:0000256" key="2">
    <source>
        <dbReference type="ARBA" id="ARBA00022989"/>
    </source>
</evidence>
<comment type="similarity">
    <text evidence="4">Belongs to the copper transporter (Ctr) (TC 1.A.56) family. SLC31A subfamily.</text>
</comment>
<evidence type="ECO:0000256" key="3">
    <source>
        <dbReference type="ARBA" id="ARBA00023136"/>
    </source>
</evidence>
<feature type="compositionally biased region" description="Low complexity" evidence="5">
    <location>
        <begin position="100"/>
        <end position="111"/>
    </location>
</feature>
<dbReference type="Proteomes" id="UP000245884">
    <property type="component" value="Unassembled WGS sequence"/>
</dbReference>
<gene>
    <name evidence="6" type="ORF">BDZ90DRAFT_231642</name>
</gene>